<keyword evidence="1" id="KW-1194">Viral DNA replication</keyword>
<protein>
    <recommendedName>
        <fullName evidence="1">Sliding clamp</fullName>
    </recommendedName>
    <alternativeName>
        <fullName evidence="1">DNA polymerase accessory protein Gp45</fullName>
    </alternativeName>
    <alternativeName>
        <fullName evidence="1">DNA polymerase clamp</fullName>
    </alternativeName>
</protein>
<feature type="domain" description="DNA polymerase processivity factor" evidence="2">
    <location>
        <begin position="1"/>
        <end position="108"/>
    </location>
</feature>
<dbReference type="GeneID" id="65112623"/>
<dbReference type="InterPro" id="IPR046938">
    <property type="entry name" value="DNA_clamp_sf"/>
</dbReference>
<dbReference type="Proteomes" id="UP000246316">
    <property type="component" value="Segment"/>
</dbReference>
<dbReference type="GO" id="GO:0039693">
    <property type="term" value="P:viral DNA genome replication"/>
    <property type="evidence" value="ECO:0007669"/>
    <property type="project" value="UniProtKB-UniRule"/>
</dbReference>
<evidence type="ECO:0000313" key="5">
    <source>
        <dbReference type="Proteomes" id="UP000246316"/>
    </source>
</evidence>
<organism evidence="4 5">
    <name type="scientific">Erwinia phage Cronus</name>
    <dbReference type="NCBI Taxonomy" id="2163633"/>
    <lineage>
        <taxon>Viruses</taxon>
        <taxon>Duplodnaviria</taxon>
        <taxon>Heunggongvirae</taxon>
        <taxon>Uroviricota</taxon>
        <taxon>Caudoviricetes</taxon>
        <taxon>Pantevenvirales</taxon>
        <taxon>Straboviridae</taxon>
        <taxon>Tevenvirinae</taxon>
        <taxon>Risoevirus</taxon>
        <taxon>Risoevirus cronus</taxon>
        <taxon>Roskildevirus cronus</taxon>
    </lineage>
</organism>
<comment type="similarity">
    <text evidence="1">Belongs to the Tevenvirinae sliding clamp family.</text>
</comment>
<dbReference type="Pfam" id="PF02916">
    <property type="entry name" value="DNA_PPF"/>
    <property type="match status" value="1"/>
</dbReference>
<dbReference type="GO" id="GO:0019083">
    <property type="term" value="P:viral transcription"/>
    <property type="evidence" value="ECO:0007669"/>
    <property type="project" value="UniProtKB-UniRule"/>
</dbReference>
<dbReference type="Gene3D" id="3.70.10.10">
    <property type="match status" value="1"/>
</dbReference>
<accession>A0A2S1GM67</accession>
<comment type="function">
    <text evidence="1">Sliding clamp that encircles the genomic DNA and links the DNA polymerase to the template to control the processivity of DNA synthesis. Responsible for tethering the catalytic subunit of DNA polymerase to DNA during high-speed replication. Interaction with the sliding-clamp-loader opens the sliding clamp so that it can be loaded around the DNA template. During transcription, encircles the DNA and tethers host RNA polymerase (RNAP) to it.</text>
</comment>
<evidence type="ECO:0000313" key="4">
    <source>
        <dbReference type="EMBL" id="AWD90481.1"/>
    </source>
</evidence>
<dbReference type="InterPro" id="IPR004190">
    <property type="entry name" value="DNA_pol_proc_fac"/>
</dbReference>
<evidence type="ECO:0000259" key="2">
    <source>
        <dbReference type="Pfam" id="PF02916"/>
    </source>
</evidence>
<dbReference type="EMBL" id="MH059636">
    <property type="protein sequence ID" value="AWD90481.1"/>
    <property type="molecule type" value="Genomic_DNA"/>
</dbReference>
<evidence type="ECO:0000256" key="1">
    <source>
        <dbReference type="HAMAP-Rule" id="MF_04161"/>
    </source>
</evidence>
<keyword evidence="1" id="KW-1195">Viral transcription</keyword>
<proteinExistence type="inferred from homology"/>
<dbReference type="HAMAP" id="MF_04161">
    <property type="entry name" value="Sliding_clamp_T4"/>
    <property type="match status" value="1"/>
</dbReference>
<dbReference type="GO" id="GO:0006260">
    <property type="term" value="P:DNA replication"/>
    <property type="evidence" value="ECO:0007669"/>
    <property type="project" value="UniProtKB-KW"/>
</dbReference>
<dbReference type="KEGG" id="vg:65112623"/>
<dbReference type="InterPro" id="IPR046389">
    <property type="entry name" value="Sliding_clamp_T4"/>
</dbReference>
<name>A0A2S1GM67_9CAUD</name>
<keyword evidence="1" id="KW-0235">DNA replication</keyword>
<dbReference type="Pfam" id="PF09116">
    <property type="entry name" value="gp45-slide_C"/>
    <property type="match status" value="1"/>
</dbReference>
<dbReference type="InterPro" id="IPR015200">
    <property type="entry name" value="Sliding_clamp_C"/>
</dbReference>
<dbReference type="GO" id="GO:0030337">
    <property type="term" value="F:DNA polymerase processivity factor activity"/>
    <property type="evidence" value="ECO:0007669"/>
    <property type="project" value="UniProtKB-UniRule"/>
</dbReference>
<keyword evidence="5" id="KW-1185">Reference proteome</keyword>
<dbReference type="RefSeq" id="YP_010094989.1">
    <property type="nucleotide sequence ID" value="NC_055743.1"/>
</dbReference>
<feature type="domain" description="Sliding clamp C-terminal" evidence="3">
    <location>
        <begin position="116"/>
        <end position="222"/>
    </location>
</feature>
<evidence type="ECO:0000259" key="3">
    <source>
        <dbReference type="Pfam" id="PF09116"/>
    </source>
</evidence>
<reference evidence="4" key="1">
    <citation type="submission" date="2018-03" db="EMBL/GenBank/DDBJ databases">
        <title>Phage therapy in agriculture - a green tech approach to combat plant pathogenic bacteria.</title>
        <authorList>
            <person name="Carstens A.B."/>
            <person name="Djurhuus A.M."/>
            <person name="Hansen L.H."/>
        </authorList>
    </citation>
    <scope>NUCLEOTIDE SEQUENCE [LARGE SCALE GENOMIC DNA]</scope>
</reference>
<dbReference type="SUPFAM" id="SSF55979">
    <property type="entry name" value="DNA clamp"/>
    <property type="match status" value="2"/>
</dbReference>
<comment type="subunit">
    <text evidence="1">Homotrimer. Interacts with the viral DNA polymerase; this interaction constitutes the polymerase holoenzyme. Interacts with the sliding-clamp-loader; this interaction allows the sliding-clamp-loader to open the sliding clamp. Interacts with the viral DNA ligase. Part of the replicase complex that includes the DNA polymerase, the polymerase clamp, the clamp loader complex, the single-stranded DNA binding protein, the primase, the helicase and the helicase assembly factor. Interacts with the viral RNA polymerase (RNAP). Part of the transcription activation complex containing host RNAP, the viral RNA polymerase sigma-like factor, the late transcription coactivator, and the sliding clamp.</text>
</comment>
<sequence>MKLTKETLNILKNFSTINSGIMLNKGNFIMTRAVNGTIYADAKINDTIDADVAIYDLNGFLSIVSLVGEGAEIGIESDGNISIKDTRSTIYWPSADPSTISFPSKAVQFPVANVIFELKGEDMTQLMRVSRSMGIDTLGITTEDGKIVINGYNKAADSASMKVLYSLTAGEYDGTNEFNFFVNMSNMKMQPSDYKVLIAVVGKKGAIKFEGSHANYVLAFEADSQHNF</sequence>